<accession>A0AAN8P0J7</accession>
<comment type="subcellular location">
    <subcellularLocation>
        <location evidence="2">Cytoplasm</location>
    </subcellularLocation>
    <subcellularLocation>
        <location evidence="1">Nucleus</location>
    </subcellularLocation>
</comment>
<evidence type="ECO:0000256" key="2">
    <source>
        <dbReference type="ARBA" id="ARBA00004496"/>
    </source>
</evidence>
<evidence type="ECO:0000256" key="5">
    <source>
        <dbReference type="ARBA" id="ARBA00023242"/>
    </source>
</evidence>
<evidence type="ECO:0000256" key="1">
    <source>
        <dbReference type="ARBA" id="ARBA00004123"/>
    </source>
</evidence>
<dbReference type="InterPro" id="IPR007052">
    <property type="entry name" value="CS_dom"/>
</dbReference>
<dbReference type="CDD" id="cd06467">
    <property type="entry name" value="p23_NUDC_like"/>
    <property type="match status" value="1"/>
</dbReference>
<keyword evidence="5" id="KW-0539">Nucleus</keyword>
<dbReference type="EMBL" id="JAWJWE010000007">
    <property type="protein sequence ID" value="KAK6632602.1"/>
    <property type="molecule type" value="Genomic_DNA"/>
</dbReference>
<evidence type="ECO:0000259" key="6">
    <source>
        <dbReference type="PROSITE" id="PS51203"/>
    </source>
</evidence>
<keyword evidence="4" id="KW-0963">Cytoplasm</keyword>
<proteinExistence type="predicted"/>
<dbReference type="Gene3D" id="2.60.40.790">
    <property type="match status" value="1"/>
</dbReference>
<dbReference type="Proteomes" id="UP001372834">
    <property type="component" value="Unassembled WGS sequence"/>
</dbReference>
<dbReference type="PROSITE" id="PS51203">
    <property type="entry name" value="CS"/>
    <property type="match status" value="1"/>
</dbReference>
<protein>
    <recommendedName>
        <fullName evidence="3">NudC domain-containing protein 1</fullName>
    </recommendedName>
</protein>
<dbReference type="GO" id="GO:0005634">
    <property type="term" value="C:nucleus"/>
    <property type="evidence" value="ECO:0007669"/>
    <property type="project" value="UniProtKB-SubCell"/>
</dbReference>
<sequence>MDKGSKIFDLRPDPLLLDDSFEGYKLSLEPIPMYRKTISTGVHALRPDDDHFSFSHVKMFSLHNHLHVNIHRSSNVYFVDENYKVVKVTFLPLHHQIILEEVCQLKNFINKQKGNYNISLAFPSAETVLIGNGSGVVYLVEIKDVQGKEVWQMAHAGCLFKENNACLILDCHKELTDDICLLHVIVSQIVEKEERLTKDTRSGLFQTILTWRTFEKDECQLWKEKSLRKLCVDGTVDYIALEPGCKSLHMVCDKAPKWIYDSEENIFETKTVDLPKPEKLYTWMQTEKDITFWLNLPKCTKSDLKIIIEDLKMEIKFKGNQLISGEFYQRVDSNLSVWCFEANKLEIQLVKNETGAMWQTLLMNDDRGNEVVDPGVTAAVHEKLAHLCTDKAEDSLPPFNIQQLEDCDTTCETTCLLRLDSVKHKITHEVSLSTHQWLFKIHIEPTQTAALCFRYDIDACVWQFKGHMEDGNTWAHQHIGTFSAFGYVQASKTQKKFLTCPPNLSYVVICEASHHVYIYRQPSSLTSELKNRHTGKRVKTISKQQLVNLETNEQILGVFATDNILYLLLENSLCTLIINA</sequence>
<evidence type="ECO:0000313" key="8">
    <source>
        <dbReference type="Proteomes" id="UP001372834"/>
    </source>
</evidence>
<evidence type="ECO:0000313" key="7">
    <source>
        <dbReference type="EMBL" id="KAK6632602.1"/>
    </source>
</evidence>
<evidence type="ECO:0000256" key="3">
    <source>
        <dbReference type="ARBA" id="ARBA00018915"/>
    </source>
</evidence>
<dbReference type="Pfam" id="PF04969">
    <property type="entry name" value="CS"/>
    <property type="match status" value="1"/>
</dbReference>
<evidence type="ECO:0000256" key="4">
    <source>
        <dbReference type="ARBA" id="ARBA00022490"/>
    </source>
</evidence>
<organism evidence="7 8">
    <name type="scientific">Polyplax serrata</name>
    <name type="common">Common mouse louse</name>
    <dbReference type="NCBI Taxonomy" id="468196"/>
    <lineage>
        <taxon>Eukaryota</taxon>
        <taxon>Metazoa</taxon>
        <taxon>Ecdysozoa</taxon>
        <taxon>Arthropoda</taxon>
        <taxon>Hexapoda</taxon>
        <taxon>Insecta</taxon>
        <taxon>Pterygota</taxon>
        <taxon>Neoptera</taxon>
        <taxon>Paraneoptera</taxon>
        <taxon>Psocodea</taxon>
        <taxon>Troctomorpha</taxon>
        <taxon>Phthiraptera</taxon>
        <taxon>Anoplura</taxon>
        <taxon>Polyplacidae</taxon>
        <taxon>Polyplax</taxon>
    </lineage>
</organism>
<reference evidence="7 8" key="1">
    <citation type="submission" date="2023-10" db="EMBL/GenBank/DDBJ databases">
        <title>Genomes of two closely related lineages of the louse Polyplax serrata with different host specificities.</title>
        <authorList>
            <person name="Martinu J."/>
            <person name="Tarabai H."/>
            <person name="Stefka J."/>
            <person name="Hypsa V."/>
        </authorList>
    </citation>
    <scope>NUCLEOTIDE SEQUENCE [LARGE SCALE GENOMIC DNA]</scope>
    <source>
        <strain evidence="7">HR10_N</strain>
    </source>
</reference>
<comment type="caution">
    <text evidence="7">The sequence shown here is derived from an EMBL/GenBank/DDBJ whole genome shotgun (WGS) entry which is preliminary data.</text>
</comment>
<gene>
    <name evidence="7" type="ORF">RUM43_013370</name>
</gene>
<dbReference type="InterPro" id="IPR037895">
    <property type="entry name" value="NUDCD1"/>
</dbReference>
<dbReference type="AlphaFoldDB" id="A0AAN8P0J7"/>
<dbReference type="PANTHER" id="PTHR21664:SF1">
    <property type="entry name" value="NUDC DOMAIN-CONTAINING PROTEIN 1"/>
    <property type="match status" value="1"/>
</dbReference>
<name>A0AAN8P0J7_POLSC</name>
<dbReference type="PANTHER" id="PTHR21664">
    <property type="entry name" value="CHRONIC MYELOGENOUS LEUKEMIA TUMOR ANTIGEN 66"/>
    <property type="match status" value="1"/>
</dbReference>
<dbReference type="GO" id="GO:0005737">
    <property type="term" value="C:cytoplasm"/>
    <property type="evidence" value="ECO:0007669"/>
    <property type="project" value="UniProtKB-SubCell"/>
</dbReference>
<dbReference type="SUPFAM" id="SSF49764">
    <property type="entry name" value="HSP20-like chaperones"/>
    <property type="match status" value="1"/>
</dbReference>
<feature type="domain" description="CS" evidence="6">
    <location>
        <begin position="276"/>
        <end position="362"/>
    </location>
</feature>
<dbReference type="InterPro" id="IPR008978">
    <property type="entry name" value="HSP20-like_chaperone"/>
</dbReference>